<feature type="region of interest" description="Disordered" evidence="1">
    <location>
        <begin position="182"/>
        <end position="229"/>
    </location>
</feature>
<accession>A0A8J4YN62</accession>
<dbReference type="Proteomes" id="UP000770661">
    <property type="component" value="Unassembled WGS sequence"/>
</dbReference>
<sequence length="376" mass="40352">MGPALHLGSEHPISDDWPGRDVRRAAGDGDKFRRVLCLAPYLAAQSRAPIRLITLQPQIAGSATTCRAQRRLPRLGAEGNNVDISTYTLQATGSRAAKKLSTPSGGMGDGGEATCIILLSGSHNKPRTPSLPPRTNCSLPREIMRVAATMAPLPETDATHPPFPQRPRCRVLYPFKLTLSSQHSAPSSCTLPPRTKHSPQTSRRPSRHFVTPKSRPSMPRPAPQGQASNTTLSPTIIQLAGSGQHTTLHLQLAGSGQHTTLHPTASRGGAGRTYRRGCLTCNTHGLPTPIPRLPHSRSPNKIPQYLSSYRSPPVSTRHFDGPDGTCVCREHIHCFPASRYTHPSFREDGDEGRGLVAGYCAGALLLCPGDAMLCAG</sequence>
<comment type="caution">
    <text evidence="2">The sequence shown here is derived from an EMBL/GenBank/DDBJ whole genome shotgun (WGS) entry which is preliminary data.</text>
</comment>
<dbReference type="AlphaFoldDB" id="A0A8J4YN62"/>
<evidence type="ECO:0000313" key="2">
    <source>
        <dbReference type="EMBL" id="KAG0726999.1"/>
    </source>
</evidence>
<feature type="region of interest" description="Disordered" evidence="1">
    <location>
        <begin position="1"/>
        <end position="22"/>
    </location>
</feature>
<keyword evidence="3" id="KW-1185">Reference proteome</keyword>
<gene>
    <name evidence="2" type="ORF">GWK47_035538</name>
</gene>
<protein>
    <submittedName>
        <fullName evidence="2">Uncharacterized protein</fullName>
    </submittedName>
</protein>
<evidence type="ECO:0000256" key="1">
    <source>
        <dbReference type="SAM" id="MobiDB-lite"/>
    </source>
</evidence>
<feature type="compositionally biased region" description="Basic and acidic residues" evidence="1">
    <location>
        <begin position="8"/>
        <end position="22"/>
    </location>
</feature>
<dbReference type="EMBL" id="JACEEZ010003824">
    <property type="protein sequence ID" value="KAG0726999.1"/>
    <property type="molecule type" value="Genomic_DNA"/>
</dbReference>
<reference evidence="2" key="1">
    <citation type="submission" date="2020-07" db="EMBL/GenBank/DDBJ databases">
        <title>The High-quality genome of the commercially important snow crab, Chionoecetes opilio.</title>
        <authorList>
            <person name="Jeong J.-H."/>
            <person name="Ryu S."/>
        </authorList>
    </citation>
    <scope>NUCLEOTIDE SEQUENCE</scope>
    <source>
        <strain evidence="2">MADBK_172401_WGS</strain>
        <tissue evidence="2">Digestive gland</tissue>
    </source>
</reference>
<organism evidence="2 3">
    <name type="scientific">Chionoecetes opilio</name>
    <name type="common">Atlantic snow crab</name>
    <name type="synonym">Cancer opilio</name>
    <dbReference type="NCBI Taxonomy" id="41210"/>
    <lineage>
        <taxon>Eukaryota</taxon>
        <taxon>Metazoa</taxon>
        <taxon>Ecdysozoa</taxon>
        <taxon>Arthropoda</taxon>
        <taxon>Crustacea</taxon>
        <taxon>Multicrustacea</taxon>
        <taxon>Malacostraca</taxon>
        <taxon>Eumalacostraca</taxon>
        <taxon>Eucarida</taxon>
        <taxon>Decapoda</taxon>
        <taxon>Pleocyemata</taxon>
        <taxon>Brachyura</taxon>
        <taxon>Eubrachyura</taxon>
        <taxon>Majoidea</taxon>
        <taxon>Majidae</taxon>
        <taxon>Chionoecetes</taxon>
    </lineage>
</organism>
<name>A0A8J4YN62_CHIOP</name>
<proteinExistence type="predicted"/>
<evidence type="ECO:0000313" key="3">
    <source>
        <dbReference type="Proteomes" id="UP000770661"/>
    </source>
</evidence>